<sequence>MFEDQEKPEEKKVTSPSSDGASLPMKEPEDMLATIDSAPSSPLVPKNSLTPPSGTPPRPLSSMPETGDGIPAEYLDDGSHLTRKLVTGLFIVLLVVAGGVGAWWYFRPTTTEPTTPTDNSTTTATTPTEVNPQPDLQLQGEGPTSSAEDTDQDGLSNAQEIAAGTDPLNPDTDGDGLFDGEEVRSFGTDPLNPDTDGDGFTDGEEVRNGYNPKGSGRLFNVPQ</sequence>
<accession>A0A2M8LF55</accession>
<feature type="region of interest" description="Disordered" evidence="5">
    <location>
        <begin position="1"/>
        <end position="71"/>
    </location>
</feature>
<evidence type="ECO:0000256" key="1">
    <source>
        <dbReference type="ARBA" id="ARBA00004613"/>
    </source>
</evidence>
<dbReference type="AlphaFoldDB" id="A0A2M8LF55"/>
<dbReference type="InterPro" id="IPR053180">
    <property type="entry name" value="Ca-binding_acidic-repeat"/>
</dbReference>
<proteinExistence type="predicted"/>
<evidence type="ECO:0000256" key="4">
    <source>
        <dbReference type="ARBA" id="ARBA00022837"/>
    </source>
</evidence>
<feature type="transmembrane region" description="Helical" evidence="6">
    <location>
        <begin position="85"/>
        <end position="106"/>
    </location>
</feature>
<dbReference type="Proteomes" id="UP000231152">
    <property type="component" value="Unassembled WGS sequence"/>
</dbReference>
<dbReference type="Gene3D" id="4.10.1080.10">
    <property type="entry name" value="TSP type-3 repeat"/>
    <property type="match status" value="1"/>
</dbReference>
<dbReference type="EMBL" id="PFET01000005">
    <property type="protein sequence ID" value="PJE76077.1"/>
    <property type="molecule type" value="Genomic_DNA"/>
</dbReference>
<evidence type="ECO:0000256" key="2">
    <source>
        <dbReference type="ARBA" id="ARBA00022525"/>
    </source>
</evidence>
<protein>
    <submittedName>
        <fullName evidence="7">Uncharacterized protein</fullName>
    </submittedName>
</protein>
<evidence type="ECO:0000313" key="8">
    <source>
        <dbReference type="Proteomes" id="UP000231152"/>
    </source>
</evidence>
<reference evidence="7 8" key="1">
    <citation type="submission" date="2017-09" db="EMBL/GenBank/DDBJ databases">
        <title>Depth-based differentiation of microbial function through sediment-hosted aquifers and enrichment of novel symbionts in the deep terrestrial subsurface.</title>
        <authorList>
            <person name="Probst A.J."/>
            <person name="Ladd B."/>
            <person name="Jarett J.K."/>
            <person name="Geller-Mcgrath D.E."/>
            <person name="Sieber C.M."/>
            <person name="Emerson J.B."/>
            <person name="Anantharaman K."/>
            <person name="Thomas B.C."/>
            <person name="Malmstrom R."/>
            <person name="Stieglmeier M."/>
            <person name="Klingl A."/>
            <person name="Woyke T."/>
            <person name="Ryan C.M."/>
            <person name="Banfield J.F."/>
        </authorList>
    </citation>
    <scope>NUCLEOTIDE SEQUENCE [LARGE SCALE GENOMIC DNA]</scope>
    <source>
        <strain evidence="7">CG10_big_fil_rev_8_21_14_0_10_48_11</strain>
    </source>
</reference>
<dbReference type="Pfam" id="PF18884">
    <property type="entry name" value="TSP3_bac"/>
    <property type="match status" value="3"/>
</dbReference>
<feature type="region of interest" description="Disordered" evidence="5">
    <location>
        <begin position="108"/>
        <end position="223"/>
    </location>
</feature>
<dbReference type="GO" id="GO:0005509">
    <property type="term" value="F:calcium ion binding"/>
    <property type="evidence" value="ECO:0007669"/>
    <property type="project" value="InterPro"/>
</dbReference>
<dbReference type="InterPro" id="IPR059100">
    <property type="entry name" value="TSP3_bac"/>
</dbReference>
<feature type="compositionally biased region" description="Basic and acidic residues" evidence="5">
    <location>
        <begin position="1"/>
        <end position="13"/>
    </location>
</feature>
<dbReference type="SUPFAM" id="SSF103647">
    <property type="entry name" value="TSP type-3 repeat"/>
    <property type="match status" value="1"/>
</dbReference>
<name>A0A2M8LF55_9BACT</name>
<dbReference type="PANTHER" id="PTHR37467:SF1">
    <property type="entry name" value="EXPORTED CALCIUM-BINDING GLYCOPROTEIN"/>
    <property type="match status" value="1"/>
</dbReference>
<comment type="caution">
    <text evidence="7">The sequence shown here is derived from an EMBL/GenBank/DDBJ whole genome shotgun (WGS) entry which is preliminary data.</text>
</comment>
<keyword evidence="4" id="KW-0106">Calcium</keyword>
<dbReference type="PANTHER" id="PTHR37467">
    <property type="entry name" value="EXPORTED CALCIUM-BINDING GLYCOPROTEIN-RELATED"/>
    <property type="match status" value="1"/>
</dbReference>
<evidence type="ECO:0000256" key="3">
    <source>
        <dbReference type="ARBA" id="ARBA00022729"/>
    </source>
</evidence>
<keyword evidence="6" id="KW-0812">Transmembrane</keyword>
<keyword evidence="6" id="KW-1133">Transmembrane helix</keyword>
<feature type="compositionally biased region" description="Low complexity" evidence="5">
    <location>
        <begin position="108"/>
        <end position="128"/>
    </location>
</feature>
<keyword evidence="3" id="KW-0732">Signal</keyword>
<keyword evidence="2" id="KW-0964">Secreted</keyword>
<comment type="subcellular location">
    <subcellularLocation>
        <location evidence="1">Secreted</location>
    </subcellularLocation>
</comment>
<keyword evidence="6" id="KW-0472">Membrane</keyword>
<evidence type="ECO:0000256" key="5">
    <source>
        <dbReference type="SAM" id="MobiDB-lite"/>
    </source>
</evidence>
<organism evidence="7 8">
    <name type="scientific">Candidatus Uhrbacteria bacterium CG10_big_fil_rev_8_21_14_0_10_48_11</name>
    <dbReference type="NCBI Taxonomy" id="1975037"/>
    <lineage>
        <taxon>Bacteria</taxon>
        <taxon>Candidatus Uhriibacteriota</taxon>
    </lineage>
</organism>
<evidence type="ECO:0000313" key="7">
    <source>
        <dbReference type="EMBL" id="PJE76077.1"/>
    </source>
</evidence>
<evidence type="ECO:0000256" key="6">
    <source>
        <dbReference type="SAM" id="Phobius"/>
    </source>
</evidence>
<dbReference type="InterPro" id="IPR028974">
    <property type="entry name" value="TSP_type-3_rpt"/>
</dbReference>
<gene>
    <name evidence="7" type="ORF">COV04_00915</name>
</gene>
<feature type="compositionally biased region" description="Polar residues" evidence="5">
    <location>
        <begin position="129"/>
        <end position="159"/>
    </location>
</feature>